<feature type="region of interest" description="Disordered" evidence="1">
    <location>
        <begin position="1"/>
        <end position="27"/>
    </location>
</feature>
<dbReference type="SUPFAM" id="SSF52540">
    <property type="entry name" value="P-loop containing nucleoside triphosphate hydrolases"/>
    <property type="match status" value="1"/>
</dbReference>
<feature type="compositionally biased region" description="Pro residues" evidence="1">
    <location>
        <begin position="8"/>
        <end position="21"/>
    </location>
</feature>
<proteinExistence type="predicted"/>
<dbReference type="PANTHER" id="PTHR32309">
    <property type="entry name" value="TYROSINE-PROTEIN KINASE"/>
    <property type="match status" value="1"/>
</dbReference>
<comment type="caution">
    <text evidence="2">The sequence shown here is derived from an EMBL/GenBank/DDBJ whole genome shotgun (WGS) entry which is preliminary data.</text>
</comment>
<evidence type="ECO:0000313" key="2">
    <source>
        <dbReference type="EMBL" id="PNY81862.1"/>
    </source>
</evidence>
<accession>A0A2K3UZB5</accession>
<dbReference type="InterPro" id="IPR027417">
    <property type="entry name" value="P-loop_NTPase"/>
</dbReference>
<dbReference type="OrthoDB" id="9794577at2"/>
<organism evidence="2 3">
    <name type="scientific">Deinococcus koreensis</name>
    <dbReference type="NCBI Taxonomy" id="2054903"/>
    <lineage>
        <taxon>Bacteria</taxon>
        <taxon>Thermotogati</taxon>
        <taxon>Deinococcota</taxon>
        <taxon>Deinococci</taxon>
        <taxon>Deinococcales</taxon>
        <taxon>Deinococcaceae</taxon>
        <taxon>Deinococcus</taxon>
    </lineage>
</organism>
<keyword evidence="3" id="KW-1185">Reference proteome</keyword>
<evidence type="ECO:0000256" key="1">
    <source>
        <dbReference type="SAM" id="MobiDB-lite"/>
    </source>
</evidence>
<sequence>MSTVPPLDTVPPPDTEPPFTPVSPAAERDDIELGQLVRRLRPFALWIGLATVAATAGVYLSSRAQPRVYEAATSLMSVSGGRDSAAEFSVRAPPVTPGAVEEVLHSTELVEDIIRRLPGTSLPVPEIQALAADLRAEVKAQRFGLLRLRSRVDQQQRGVYEILARAGSPQTAKTLAGLGARSLLAWDSKRARQRYTRARQTLEAQLGATGRDPAGRAARSQVIQNIWELRLLESSAAGTLTLVSQPVTPTTPLAPRPSRDAALAGLLALLGSSGAALLLHRFQRRVRGAADLEALRLRVLGELPLPGQGPVASSRTGAFLGALGYLRLQLMPLLARAPQATVVVCAPTEAQGAGASAVVAALAAHLGASGLRVLVIDAQGGRSRQRHLWPLHIAAWHPLPGAGVDLAYGVATTLSQACLNPQVAQVARVSSHVDVLPADEPAQGQAVRGQAVRGQAVRGEPIQNQPAPSPLHQVNFPELLERWGSAYDVVLVDAPPLLSVPDALAAASGTAGLLLVADVTRARVPELEQALGLAVTTSIPVLGCVLTRPGRPAPNAGRARPSGYPSEQANIELSAITALKTDPGPKATAHDRHPSWSGRS</sequence>
<dbReference type="EMBL" id="PPPD01000001">
    <property type="protein sequence ID" value="PNY81862.1"/>
    <property type="molecule type" value="Genomic_DNA"/>
</dbReference>
<reference evidence="2 3" key="1">
    <citation type="submission" date="2018-01" db="EMBL/GenBank/DDBJ databases">
        <title>Deinococcus koreensis sp. nov., a radiation-resistant bacterium isolated from river water.</title>
        <authorList>
            <person name="Choi A."/>
        </authorList>
    </citation>
    <scope>NUCLEOTIDE SEQUENCE [LARGE SCALE GENOMIC DNA]</scope>
    <source>
        <strain evidence="2 3">SJW1-2</strain>
    </source>
</reference>
<dbReference type="Proteomes" id="UP000236379">
    <property type="component" value="Unassembled WGS sequence"/>
</dbReference>
<feature type="region of interest" description="Disordered" evidence="1">
    <location>
        <begin position="578"/>
        <end position="600"/>
    </location>
</feature>
<dbReference type="InterPro" id="IPR050445">
    <property type="entry name" value="Bact_polysacc_biosynth/exp"/>
</dbReference>
<gene>
    <name evidence="2" type="ORF">CVO96_11180</name>
</gene>
<dbReference type="Gene3D" id="3.40.50.300">
    <property type="entry name" value="P-loop containing nucleotide triphosphate hydrolases"/>
    <property type="match status" value="1"/>
</dbReference>
<evidence type="ECO:0000313" key="3">
    <source>
        <dbReference type="Proteomes" id="UP000236379"/>
    </source>
</evidence>
<name>A0A2K3UZB5_9DEIO</name>
<dbReference type="AlphaFoldDB" id="A0A2K3UZB5"/>
<dbReference type="PANTHER" id="PTHR32309:SF31">
    <property type="entry name" value="CAPSULAR EXOPOLYSACCHARIDE FAMILY"/>
    <property type="match status" value="1"/>
</dbReference>
<dbReference type="RefSeq" id="WP_103312303.1">
    <property type="nucleotide sequence ID" value="NZ_PPPD01000001.1"/>
</dbReference>
<protein>
    <submittedName>
        <fullName evidence="2">Chromosome partitioning protein</fullName>
    </submittedName>
</protein>